<reference evidence="8 9" key="2">
    <citation type="journal article" date="2021" name="Curr. Genet.">
        <title>Genetic response to nitrogen starvation in the aggressive Eucalyptus foliar pathogen Teratosphaeria destructans.</title>
        <authorList>
            <person name="Havenga M."/>
            <person name="Wingfield B.D."/>
            <person name="Wingfield M.J."/>
            <person name="Dreyer L.L."/>
            <person name="Roets F."/>
            <person name="Aylward J."/>
        </authorList>
    </citation>
    <scope>NUCLEOTIDE SEQUENCE [LARGE SCALE GENOMIC DNA]</scope>
    <source>
        <strain evidence="8">CMW44962</strain>
    </source>
</reference>
<dbReference type="PROSITE" id="PS00687">
    <property type="entry name" value="ALDEHYDE_DEHYDR_GLU"/>
    <property type="match status" value="1"/>
</dbReference>
<dbReference type="SUPFAM" id="SSF53720">
    <property type="entry name" value="ALDH-like"/>
    <property type="match status" value="1"/>
</dbReference>
<keyword evidence="9" id="KW-1185">Reference proteome</keyword>
<dbReference type="FunFam" id="3.40.309.10:FF:000024">
    <property type="entry name" value="Betaine aldehyde dehydrogenase"/>
    <property type="match status" value="1"/>
</dbReference>
<comment type="caution">
    <text evidence="8">The sequence shown here is derived from an EMBL/GenBank/DDBJ whole genome shotgun (WGS) entry which is preliminary data.</text>
</comment>
<dbReference type="CDD" id="cd07098">
    <property type="entry name" value="ALDH_F15-22"/>
    <property type="match status" value="1"/>
</dbReference>
<dbReference type="EC" id="1.2.1.3" evidence="3"/>
<evidence type="ECO:0000313" key="9">
    <source>
        <dbReference type="Proteomes" id="UP001138500"/>
    </source>
</evidence>
<dbReference type="InterPro" id="IPR015590">
    <property type="entry name" value="Aldehyde_DH_dom"/>
</dbReference>
<dbReference type="PANTHER" id="PTHR11699">
    <property type="entry name" value="ALDEHYDE DEHYDROGENASE-RELATED"/>
    <property type="match status" value="1"/>
</dbReference>
<feature type="active site" evidence="5">
    <location>
        <position position="310"/>
    </location>
</feature>
<comment type="catalytic activity">
    <reaction evidence="4">
        <text>an aldehyde + NAD(+) + H2O = a carboxylate + NADH + 2 H(+)</text>
        <dbReference type="Rhea" id="RHEA:16185"/>
        <dbReference type="ChEBI" id="CHEBI:15377"/>
        <dbReference type="ChEBI" id="CHEBI:15378"/>
        <dbReference type="ChEBI" id="CHEBI:17478"/>
        <dbReference type="ChEBI" id="CHEBI:29067"/>
        <dbReference type="ChEBI" id="CHEBI:57540"/>
        <dbReference type="ChEBI" id="CHEBI:57945"/>
        <dbReference type="EC" id="1.2.1.3"/>
    </reaction>
</comment>
<name>A0A9W7T2H7_9PEZI</name>
<dbReference type="EMBL" id="RIBY02000001">
    <property type="protein sequence ID" value="KAH9845932.1"/>
    <property type="molecule type" value="Genomic_DNA"/>
</dbReference>
<dbReference type="GO" id="GO:0004029">
    <property type="term" value="F:aldehyde dehydrogenase (NAD+) activity"/>
    <property type="evidence" value="ECO:0007669"/>
    <property type="project" value="UniProtKB-EC"/>
</dbReference>
<reference evidence="8 9" key="1">
    <citation type="journal article" date="2018" name="IMA Fungus">
        <title>IMA Genome-F 10: Nine draft genome sequences of Claviceps purpurea s.lat., including C. arundinis, C. humidiphila, and C. cf. spartinae, pseudomolecules for the pitch canker pathogen Fusarium circinatum, draft genome of Davidsoniella eucalypti, Grosmannia galeiformis, Quambalaria eucalypti, and Teratosphaeria destructans.</title>
        <authorList>
            <person name="Wingfield B.D."/>
            <person name="Liu M."/>
            <person name="Nguyen H.D."/>
            <person name="Lane F.A."/>
            <person name="Morgan S.W."/>
            <person name="De Vos L."/>
            <person name="Wilken P.M."/>
            <person name="Duong T.A."/>
            <person name="Aylward J."/>
            <person name="Coetzee M.P."/>
            <person name="Dadej K."/>
            <person name="De Beer Z.W."/>
            <person name="Findlay W."/>
            <person name="Havenga M."/>
            <person name="Kolarik M."/>
            <person name="Menzies J.G."/>
            <person name="Naidoo K."/>
            <person name="Pochopski O."/>
            <person name="Shoukouhi P."/>
            <person name="Santana Q.C."/>
            <person name="Seifert K.A."/>
            <person name="Soal N."/>
            <person name="Steenkamp E.T."/>
            <person name="Tatham C.T."/>
            <person name="van der Nest M.A."/>
            <person name="Wingfield M.J."/>
        </authorList>
    </citation>
    <scope>NUCLEOTIDE SEQUENCE [LARGE SCALE GENOMIC DNA]</scope>
    <source>
        <strain evidence="8">CMW44962</strain>
    </source>
</reference>
<evidence type="ECO:0000256" key="6">
    <source>
        <dbReference type="RuleBase" id="RU003345"/>
    </source>
</evidence>
<dbReference type="InterPro" id="IPR016160">
    <property type="entry name" value="Ald_DH_CS_CYS"/>
</dbReference>
<dbReference type="FunFam" id="3.40.605.10:FF:000014">
    <property type="entry name" value="aldehyde dehydrogenase 22A1"/>
    <property type="match status" value="1"/>
</dbReference>
<dbReference type="Gene3D" id="3.40.309.10">
    <property type="entry name" value="Aldehyde Dehydrogenase, Chain A, domain 2"/>
    <property type="match status" value="1"/>
</dbReference>
<dbReference type="Pfam" id="PF00171">
    <property type="entry name" value="Aldedh"/>
    <property type="match status" value="1"/>
</dbReference>
<dbReference type="InterPro" id="IPR029510">
    <property type="entry name" value="Ald_DH_CS_GLU"/>
</dbReference>
<protein>
    <recommendedName>
        <fullName evidence="3">aldehyde dehydrogenase (NAD(+))</fullName>
        <ecNumber evidence="3">1.2.1.3</ecNumber>
    </recommendedName>
</protein>
<evidence type="ECO:0000256" key="2">
    <source>
        <dbReference type="ARBA" id="ARBA00023002"/>
    </source>
</evidence>
<dbReference type="AlphaFoldDB" id="A0A9W7T2H7"/>
<proteinExistence type="inferred from homology"/>
<accession>A0A9W7T2H7</accession>
<evidence type="ECO:0000256" key="3">
    <source>
        <dbReference type="ARBA" id="ARBA00024226"/>
    </source>
</evidence>
<evidence type="ECO:0000259" key="7">
    <source>
        <dbReference type="Pfam" id="PF00171"/>
    </source>
</evidence>
<dbReference type="OrthoDB" id="310895at2759"/>
<dbReference type="Proteomes" id="UP001138500">
    <property type="component" value="Unassembled WGS sequence"/>
</dbReference>
<dbReference type="InterPro" id="IPR016161">
    <property type="entry name" value="Ald_DH/histidinol_DH"/>
</dbReference>
<evidence type="ECO:0000256" key="4">
    <source>
        <dbReference type="ARBA" id="ARBA00049194"/>
    </source>
</evidence>
<evidence type="ECO:0000256" key="5">
    <source>
        <dbReference type="PROSITE-ProRule" id="PRU10007"/>
    </source>
</evidence>
<feature type="domain" description="Aldehyde dehydrogenase" evidence="7">
    <location>
        <begin position="74"/>
        <end position="557"/>
    </location>
</feature>
<evidence type="ECO:0000313" key="8">
    <source>
        <dbReference type="EMBL" id="KAH9845932.1"/>
    </source>
</evidence>
<dbReference type="InterPro" id="IPR016162">
    <property type="entry name" value="Ald_DH_N"/>
</dbReference>
<comment type="similarity">
    <text evidence="1 6">Belongs to the aldehyde dehydrogenase family.</text>
</comment>
<dbReference type="PROSITE" id="PS00070">
    <property type="entry name" value="ALDEHYDE_DEHYDR_CYS"/>
    <property type="match status" value="1"/>
</dbReference>
<evidence type="ECO:0000256" key="1">
    <source>
        <dbReference type="ARBA" id="ARBA00009986"/>
    </source>
</evidence>
<dbReference type="Gene3D" id="3.40.605.10">
    <property type="entry name" value="Aldehyde Dehydrogenase, Chain A, domain 1"/>
    <property type="match status" value="1"/>
</dbReference>
<gene>
    <name evidence="8" type="ORF">Tdes44962_MAKER00143</name>
</gene>
<organism evidence="8 9">
    <name type="scientific">Teratosphaeria destructans</name>
    <dbReference type="NCBI Taxonomy" id="418781"/>
    <lineage>
        <taxon>Eukaryota</taxon>
        <taxon>Fungi</taxon>
        <taxon>Dikarya</taxon>
        <taxon>Ascomycota</taxon>
        <taxon>Pezizomycotina</taxon>
        <taxon>Dothideomycetes</taxon>
        <taxon>Dothideomycetidae</taxon>
        <taxon>Mycosphaerellales</taxon>
        <taxon>Teratosphaeriaceae</taxon>
        <taxon>Teratosphaeria</taxon>
    </lineage>
</organism>
<keyword evidence="2 6" id="KW-0560">Oxidoreductase</keyword>
<dbReference type="InterPro" id="IPR016163">
    <property type="entry name" value="Ald_DH_C"/>
</dbReference>
<sequence length="609" mass="66603">MAFDWMLLHDNHPWDLDTRLTIAIVSLLTWLLYKLLRPDAERAVDFSVPAPEACRPEWNGRVLEAPTIKVSGSTAIQCYAPATGQLLGLVNPVTPDGIDRVIARAAAAQEAWTKSSFSARRRVMRTLLKFILDRQDEIVRVACLDSGKTRVDALFGEVLVTVEKLKWTIDHGEKALAAENRPTNLLMFYKKNEVHYEPLGVVAACVSWNYPFHNLMGPVISGLFSGNAVIIKNSEQTAWSSAYYADIVRSALHACGHDSDLVHAVACWPQTAAYLTSHPGISHLTFIGSRPVAHEVAKSAAKALMPLCVELGGKDAAVVLDDPHGRAATQGEMHRVASIIMRGVFQSAGQNCIGIERVIAMPNAYDRLLKMLEPRIKTLRVGNDLDTGSTGMDRIDMGAMVSPASFDRLERLIAEAVAQGARLLAGGHRYDHPRYPTAHYFEPTLLVDVSPSMRIAQEELFAPVCVMMRACSVDKAITIANSTPYGLGCSVFGPTVSSSSRAQLQRVAKASKSGMVAINDFAVYYAVQLPFGGVRGSGYGRFAGEEGLRGLCNIKSVCSDRWNGLIKTTIPAKLDYPMRAGAWEMGKGVVEVGYGETMRRKWQGIKKML</sequence>